<accession>A0A9X4AQ36</accession>
<proteinExistence type="predicted"/>
<evidence type="ECO:0000313" key="1">
    <source>
        <dbReference type="EMBL" id="MDC3426130.1"/>
    </source>
</evidence>
<dbReference type="EMBL" id="JAMQKB010000031">
    <property type="protein sequence ID" value="MDC3426130.1"/>
    <property type="molecule type" value="Genomic_DNA"/>
</dbReference>
<sequence length="46" mass="5087">MGKNKRTIVFDFDGVINSYRSGWKGAEVLPDPPVSSMKETIEELSG</sequence>
<dbReference type="RefSeq" id="WP_272437949.1">
    <property type="nucleotide sequence ID" value="NZ_JAMQKB010000031.1"/>
</dbReference>
<protein>
    <submittedName>
        <fullName evidence="1">Uncharacterized protein</fullName>
    </submittedName>
</protein>
<dbReference type="AlphaFoldDB" id="A0A9X4AQ36"/>
<reference evidence="1" key="1">
    <citation type="submission" date="2022-06" db="EMBL/GenBank/DDBJ databases">
        <title>Aquibacillus sp. a new bacterium isolated from soil saline samples.</title>
        <authorList>
            <person name="Galisteo C."/>
            <person name="De La Haba R."/>
            <person name="Sanchez-Porro C."/>
            <person name="Ventosa A."/>
        </authorList>
    </citation>
    <scope>NUCLEOTIDE SEQUENCE</scope>
    <source>
        <strain evidence="1">3ASR75-11</strain>
    </source>
</reference>
<comment type="caution">
    <text evidence="1">The sequence shown here is derived from an EMBL/GenBank/DDBJ whole genome shotgun (WGS) entry which is preliminary data.</text>
</comment>
<name>A0A9X4AQ36_9BACI</name>
<keyword evidence="2" id="KW-1185">Reference proteome</keyword>
<organism evidence="1 2">
    <name type="scientific">Terrihalobacillus insolitus</name>
    <dbReference type="NCBI Taxonomy" id="2950438"/>
    <lineage>
        <taxon>Bacteria</taxon>
        <taxon>Bacillati</taxon>
        <taxon>Bacillota</taxon>
        <taxon>Bacilli</taxon>
        <taxon>Bacillales</taxon>
        <taxon>Bacillaceae</taxon>
        <taxon>Terrihalobacillus</taxon>
    </lineage>
</organism>
<gene>
    <name evidence="1" type="ORF">NC797_16665</name>
</gene>
<dbReference type="Proteomes" id="UP001145050">
    <property type="component" value="Unassembled WGS sequence"/>
</dbReference>
<evidence type="ECO:0000313" key="2">
    <source>
        <dbReference type="Proteomes" id="UP001145050"/>
    </source>
</evidence>